<feature type="transmembrane region" description="Helical" evidence="1">
    <location>
        <begin position="956"/>
        <end position="975"/>
    </location>
</feature>
<evidence type="ECO:0000313" key="2">
    <source>
        <dbReference type="EMBL" id="MCA9757706.1"/>
    </source>
</evidence>
<feature type="transmembrane region" description="Helical" evidence="1">
    <location>
        <begin position="362"/>
        <end position="382"/>
    </location>
</feature>
<feature type="transmembrane region" description="Helical" evidence="1">
    <location>
        <begin position="433"/>
        <end position="453"/>
    </location>
</feature>
<feature type="transmembrane region" description="Helical" evidence="1">
    <location>
        <begin position="465"/>
        <end position="487"/>
    </location>
</feature>
<proteinExistence type="predicted"/>
<dbReference type="SUPFAM" id="SSF82693">
    <property type="entry name" value="Multidrug efflux transporter AcrB pore domain, PN1, PN2, PC1 and PC2 subdomains"/>
    <property type="match status" value="3"/>
</dbReference>
<feature type="transmembrane region" description="Helical" evidence="1">
    <location>
        <begin position="858"/>
        <end position="877"/>
    </location>
</feature>
<dbReference type="PANTHER" id="PTHR32063:SF0">
    <property type="entry name" value="SWARMING MOTILITY PROTEIN SWRC"/>
    <property type="match status" value="1"/>
</dbReference>
<reference evidence="2" key="1">
    <citation type="submission" date="2020-04" db="EMBL/GenBank/DDBJ databases">
        <authorList>
            <person name="Zhang T."/>
        </authorList>
    </citation>
    <scope>NUCLEOTIDE SEQUENCE</scope>
    <source>
        <strain evidence="2">HKST-UBA02</strain>
    </source>
</reference>
<keyword evidence="1" id="KW-0472">Membrane</keyword>
<dbReference type="Gene3D" id="3.30.70.1440">
    <property type="entry name" value="Multidrug efflux transporter AcrB pore domain"/>
    <property type="match status" value="1"/>
</dbReference>
<dbReference type="InterPro" id="IPR027463">
    <property type="entry name" value="AcrB_DN_DC_subdom"/>
</dbReference>
<feature type="transmembrane region" description="Helical" evidence="1">
    <location>
        <begin position="336"/>
        <end position="355"/>
    </location>
</feature>
<dbReference type="Gene3D" id="3.30.70.1320">
    <property type="entry name" value="Multidrug efflux transporter AcrB pore domain like"/>
    <property type="match status" value="1"/>
</dbReference>
<dbReference type="Gene3D" id="3.30.2090.10">
    <property type="entry name" value="Multidrug efflux transporter AcrB TolC docking domain, DN and DC subdomains"/>
    <property type="match status" value="2"/>
</dbReference>
<feature type="transmembrane region" description="Helical" evidence="1">
    <location>
        <begin position="12"/>
        <end position="35"/>
    </location>
</feature>
<dbReference type="AlphaFoldDB" id="A0A956NF21"/>
<evidence type="ECO:0000313" key="3">
    <source>
        <dbReference type="Proteomes" id="UP000739538"/>
    </source>
</evidence>
<reference evidence="2" key="2">
    <citation type="journal article" date="2021" name="Microbiome">
        <title>Successional dynamics and alternative stable states in a saline activated sludge microbial community over 9 years.</title>
        <authorList>
            <person name="Wang Y."/>
            <person name="Ye J."/>
            <person name="Ju F."/>
            <person name="Liu L."/>
            <person name="Boyd J.A."/>
            <person name="Deng Y."/>
            <person name="Parks D.H."/>
            <person name="Jiang X."/>
            <person name="Yin X."/>
            <person name="Woodcroft B.J."/>
            <person name="Tyson G.W."/>
            <person name="Hugenholtz P."/>
            <person name="Polz M.F."/>
            <person name="Zhang T."/>
        </authorList>
    </citation>
    <scope>NUCLEOTIDE SEQUENCE</scope>
    <source>
        <strain evidence="2">HKST-UBA02</strain>
    </source>
</reference>
<feature type="transmembrane region" description="Helical" evidence="1">
    <location>
        <begin position="884"/>
        <end position="904"/>
    </location>
</feature>
<dbReference type="Gene3D" id="3.30.70.1430">
    <property type="entry name" value="Multidrug efflux transporter AcrB pore domain"/>
    <property type="match status" value="2"/>
</dbReference>
<dbReference type="PANTHER" id="PTHR32063">
    <property type="match status" value="1"/>
</dbReference>
<feature type="transmembrane region" description="Helical" evidence="1">
    <location>
        <begin position="987"/>
        <end position="1010"/>
    </location>
</feature>
<feature type="transmembrane region" description="Helical" evidence="1">
    <location>
        <begin position="529"/>
        <end position="546"/>
    </location>
</feature>
<evidence type="ECO:0000256" key="1">
    <source>
        <dbReference type="SAM" id="Phobius"/>
    </source>
</evidence>
<accession>A0A956NF21</accession>
<dbReference type="EMBL" id="JAGQHS010000114">
    <property type="protein sequence ID" value="MCA9757706.1"/>
    <property type="molecule type" value="Genomic_DNA"/>
</dbReference>
<dbReference type="InterPro" id="IPR001036">
    <property type="entry name" value="Acrflvin-R"/>
</dbReference>
<comment type="caution">
    <text evidence="2">The sequence shown here is derived from an EMBL/GenBank/DDBJ whole genome shotgun (WGS) entry which is preliminary data.</text>
</comment>
<protein>
    <submittedName>
        <fullName evidence="2">Efflux RND transporter permease subunit</fullName>
    </submittedName>
</protein>
<sequence>MRSLAHLSVRRRVSVVMTAIAVAVFGIVGFGRLSLDLLPDLRYPSFTVRTQMEDTAPAEIENLVTRPVEEAVGVLRGLQGLRSVSRSGVSEVTLEFDWKADLDLLSMDIREKLDRLDLPLEAEDPIVLRYDPSLDPILRIAYSGPADLAFLRRIAERTLQPELEVVPGVAAAQIRGGLEEEIQVDVDQGRLAALGIPLSRVRDIVGASNLNLPGGTLETEESRLLLRLVNEYDSLDEIGGLLLRAPDPNDGATGAVRLRDVAEVRRGAKEREEITRFDGKECVEIAIFKEGEANTVEAARQIRARVDELAETLPPGHELAVLFDQSRFIERSLSEVRTAAIVGGLLAIVILFLFLRDLRSTCVIATSIPLSILTTFVAMYRLDVSLNIMSLGGLTLGIGMLVDNSIVVLEAIHRRRAEGMSRAEAAVEGTAEVGAAIVASTLTTIAVFLPIVFVEGIAGQLFGDLSLTVTFSLLASLLVAVTLIPMLSSLGGDSDQPATAAAAHESARPLGRVSDLYGRILDGALARPMLPIGIGAALFALSLLAIPRVGTELVPTVNEGEFFFEVQTPEGTPLARTDQVMARMESAIADAPGVDRFYSTVGSRQVSGGLSLNDRAENLGQIHVVMKDRSDEAGQERVIEQLRTQFAAIPDLEARSGRPSYFSLRTPIEVFLFGEDLTNLRDYSLELAHTLEQENGLTDVRSSLEAGSPELRVRFDRELLARLGLDMREISETLRSRVFGTVPTRLKEADRQIDIRIRNREEDRATIQDVRSLVVTGPADESIPLVSIAEVEEGRGPAEIHRIQQQRAAIVTTNLAGISLGAGMAAAADAVAQTPPPAGISVELGGQGKEMKSSFSSLKFAIALAIFLVYLVMAGTFESLVHPFIVLFTVPLAIVGVVAGLLVTGTTISVIVLIGTIMLVGIVVNNAIVLIDAVNQLRRAGMEKTEALRRAAHTRLRPILMTTTTTVLGLLPMAFSVGEGAELRAPLAVTVSAGLLLGAALTLVVIPAVYQLVPSRMKAESPVGE</sequence>
<dbReference type="Gene3D" id="1.20.1640.10">
    <property type="entry name" value="Multidrug efflux transporter AcrB transmembrane domain"/>
    <property type="match status" value="2"/>
</dbReference>
<keyword evidence="1" id="KW-1133">Transmembrane helix</keyword>
<dbReference type="Proteomes" id="UP000739538">
    <property type="component" value="Unassembled WGS sequence"/>
</dbReference>
<keyword evidence="1" id="KW-0812">Transmembrane</keyword>
<dbReference type="GO" id="GO:0042910">
    <property type="term" value="F:xenobiotic transmembrane transporter activity"/>
    <property type="evidence" value="ECO:0007669"/>
    <property type="project" value="TreeGrafter"/>
</dbReference>
<organism evidence="2 3">
    <name type="scientific">Eiseniibacteriota bacterium</name>
    <dbReference type="NCBI Taxonomy" id="2212470"/>
    <lineage>
        <taxon>Bacteria</taxon>
        <taxon>Candidatus Eiseniibacteriota</taxon>
    </lineage>
</organism>
<name>A0A956NF21_UNCEI</name>
<dbReference type="SUPFAM" id="SSF82866">
    <property type="entry name" value="Multidrug efflux transporter AcrB transmembrane domain"/>
    <property type="match status" value="2"/>
</dbReference>
<dbReference type="Pfam" id="PF00873">
    <property type="entry name" value="ACR_tran"/>
    <property type="match status" value="1"/>
</dbReference>
<dbReference type="SUPFAM" id="SSF82714">
    <property type="entry name" value="Multidrug efflux transporter AcrB TolC docking domain, DN and DC subdomains"/>
    <property type="match status" value="2"/>
</dbReference>
<dbReference type="PRINTS" id="PR00702">
    <property type="entry name" value="ACRIFLAVINRP"/>
</dbReference>
<dbReference type="GO" id="GO:0005886">
    <property type="term" value="C:plasma membrane"/>
    <property type="evidence" value="ECO:0007669"/>
    <property type="project" value="TreeGrafter"/>
</dbReference>
<feature type="transmembrane region" description="Helical" evidence="1">
    <location>
        <begin position="910"/>
        <end position="935"/>
    </location>
</feature>
<gene>
    <name evidence="2" type="ORF">KDA27_18035</name>
</gene>